<evidence type="ECO:0000259" key="6">
    <source>
        <dbReference type="PROSITE" id="PS51918"/>
    </source>
</evidence>
<evidence type="ECO:0000256" key="3">
    <source>
        <dbReference type="ARBA" id="ARBA00022723"/>
    </source>
</evidence>
<dbReference type="InterPro" id="IPR058240">
    <property type="entry name" value="rSAM_sf"/>
</dbReference>
<dbReference type="GO" id="GO:0046872">
    <property type="term" value="F:metal ion binding"/>
    <property type="evidence" value="ECO:0007669"/>
    <property type="project" value="UniProtKB-KW"/>
</dbReference>
<evidence type="ECO:0000256" key="2">
    <source>
        <dbReference type="ARBA" id="ARBA00022691"/>
    </source>
</evidence>
<dbReference type="Proteomes" id="UP000185678">
    <property type="component" value="Unassembled WGS sequence"/>
</dbReference>
<dbReference type="SFLD" id="SFLDG01082">
    <property type="entry name" value="B12-binding_domain_containing"/>
    <property type="match status" value="1"/>
</dbReference>
<dbReference type="InterPro" id="IPR013785">
    <property type="entry name" value="Aldolase_TIM"/>
</dbReference>
<dbReference type="CDD" id="cd01335">
    <property type="entry name" value="Radical_SAM"/>
    <property type="match status" value="1"/>
</dbReference>
<keyword evidence="2" id="KW-0949">S-adenosyl-L-methionine</keyword>
<dbReference type="PANTHER" id="PTHR43409">
    <property type="entry name" value="ANAEROBIC MAGNESIUM-PROTOPORPHYRIN IX MONOMETHYL ESTER CYCLASE-RELATED"/>
    <property type="match status" value="1"/>
</dbReference>
<evidence type="ECO:0000256" key="4">
    <source>
        <dbReference type="ARBA" id="ARBA00023004"/>
    </source>
</evidence>
<dbReference type="InterPro" id="IPR006638">
    <property type="entry name" value="Elp3/MiaA/NifB-like_rSAM"/>
</dbReference>
<dbReference type="SFLD" id="SFLDS00029">
    <property type="entry name" value="Radical_SAM"/>
    <property type="match status" value="1"/>
</dbReference>
<feature type="domain" description="Radical SAM core" evidence="6">
    <location>
        <begin position="14"/>
        <end position="238"/>
    </location>
</feature>
<sequence>MFDRLYDMPLFRPPSEGDNLIWQVTIGCSFNRCSFCSMYRSKEFRARSLAEAEADLTTLARLWPEARRIFLADGDAFALPTDHLLALCAIARRLFPGVSRISAYATPANLLQKTPEELTALRQAGLSLVYVGIESGDAVTLRRITKGASPDGIVTAVIKARDAGIKVSATVILGLSGENDWERHIRGTAEVLSACAPTYVSTLQLHLEEERIDDFITRFQRVERGVFLPRSDQGMLEELELLIDRLHPQRPIIFRSNHVSNTVPLAGTLPKDRQRLLAEIGMARKAWSTHRDLTTRRRRRLL</sequence>
<proteinExistence type="predicted"/>
<dbReference type="InterPro" id="IPR051198">
    <property type="entry name" value="BchE-like"/>
</dbReference>
<gene>
    <name evidence="7" type="ORF">SAMN05421779_10247</name>
</gene>
<protein>
    <submittedName>
        <fullName evidence="7">Radical SAM superfamily protein</fullName>
    </submittedName>
</protein>
<dbReference type="GO" id="GO:0003824">
    <property type="term" value="F:catalytic activity"/>
    <property type="evidence" value="ECO:0007669"/>
    <property type="project" value="InterPro"/>
</dbReference>
<name>A0A1N7JAW6_9PROT</name>
<dbReference type="STRING" id="80876.SAMN05421779_10247"/>
<dbReference type="SMART" id="SM00729">
    <property type="entry name" value="Elp3"/>
    <property type="match status" value="1"/>
</dbReference>
<dbReference type="OrthoDB" id="9777636at2"/>
<dbReference type="EMBL" id="FTOA01000002">
    <property type="protein sequence ID" value="SIS46489.1"/>
    <property type="molecule type" value="Genomic_DNA"/>
</dbReference>
<reference evidence="7 8" key="1">
    <citation type="submission" date="2017-01" db="EMBL/GenBank/DDBJ databases">
        <authorList>
            <person name="Mah S.A."/>
            <person name="Swanson W.J."/>
            <person name="Moy G.W."/>
            <person name="Vacquier V.D."/>
        </authorList>
    </citation>
    <scope>NUCLEOTIDE SEQUENCE [LARGE SCALE GENOMIC DNA]</scope>
    <source>
        <strain evidence="7 8">DSM 11589</strain>
    </source>
</reference>
<dbReference type="SFLD" id="SFLDG01095">
    <property type="entry name" value="Uncharacterised_Radical_SAM_Su"/>
    <property type="match status" value="1"/>
</dbReference>
<dbReference type="Gene3D" id="3.20.20.70">
    <property type="entry name" value="Aldolase class I"/>
    <property type="match status" value="1"/>
</dbReference>
<accession>A0A1N7JAW6</accession>
<evidence type="ECO:0000256" key="1">
    <source>
        <dbReference type="ARBA" id="ARBA00001966"/>
    </source>
</evidence>
<dbReference type="SUPFAM" id="SSF102114">
    <property type="entry name" value="Radical SAM enzymes"/>
    <property type="match status" value="1"/>
</dbReference>
<evidence type="ECO:0000313" key="8">
    <source>
        <dbReference type="Proteomes" id="UP000185678"/>
    </source>
</evidence>
<keyword evidence="5" id="KW-0411">Iron-sulfur</keyword>
<evidence type="ECO:0000313" key="7">
    <source>
        <dbReference type="EMBL" id="SIS46489.1"/>
    </source>
</evidence>
<dbReference type="GO" id="GO:0051536">
    <property type="term" value="F:iron-sulfur cluster binding"/>
    <property type="evidence" value="ECO:0007669"/>
    <property type="project" value="UniProtKB-KW"/>
</dbReference>
<dbReference type="AlphaFoldDB" id="A0A1N7JAW6"/>
<keyword evidence="4" id="KW-0408">Iron</keyword>
<dbReference type="PROSITE" id="PS51918">
    <property type="entry name" value="RADICAL_SAM"/>
    <property type="match status" value="1"/>
</dbReference>
<evidence type="ECO:0000256" key="5">
    <source>
        <dbReference type="ARBA" id="ARBA00023014"/>
    </source>
</evidence>
<dbReference type="PANTHER" id="PTHR43409:SF4">
    <property type="entry name" value="RADICAL SAM SUPERFAMILY PROTEIN"/>
    <property type="match status" value="1"/>
</dbReference>
<keyword evidence="3" id="KW-0479">Metal-binding</keyword>
<dbReference type="InterPro" id="IPR007197">
    <property type="entry name" value="rSAM"/>
</dbReference>
<keyword evidence="8" id="KW-1185">Reference proteome</keyword>
<dbReference type="RefSeq" id="WP_076398981.1">
    <property type="nucleotide sequence ID" value="NZ_FTOA01000002.1"/>
</dbReference>
<organism evidence="7 8">
    <name type="scientific">Insolitispirillum peregrinum</name>
    <dbReference type="NCBI Taxonomy" id="80876"/>
    <lineage>
        <taxon>Bacteria</taxon>
        <taxon>Pseudomonadati</taxon>
        <taxon>Pseudomonadota</taxon>
        <taxon>Alphaproteobacteria</taxon>
        <taxon>Rhodospirillales</taxon>
        <taxon>Novispirillaceae</taxon>
        <taxon>Insolitispirillum</taxon>
    </lineage>
</organism>
<dbReference type="Pfam" id="PF04055">
    <property type="entry name" value="Radical_SAM"/>
    <property type="match status" value="1"/>
</dbReference>
<comment type="cofactor">
    <cofactor evidence="1">
        <name>[4Fe-4S] cluster</name>
        <dbReference type="ChEBI" id="CHEBI:49883"/>
    </cofactor>
</comment>